<proteinExistence type="predicted"/>
<dbReference type="EMBL" id="MU276208">
    <property type="protein sequence ID" value="KAI0040306.1"/>
    <property type="molecule type" value="Genomic_DNA"/>
</dbReference>
<gene>
    <name evidence="1" type="ORF">FA95DRAFT_1577045</name>
</gene>
<reference evidence="1" key="1">
    <citation type="submission" date="2021-02" db="EMBL/GenBank/DDBJ databases">
        <authorList>
            <consortium name="DOE Joint Genome Institute"/>
            <person name="Ahrendt S."/>
            <person name="Looney B.P."/>
            <person name="Miyauchi S."/>
            <person name="Morin E."/>
            <person name="Drula E."/>
            <person name="Courty P.E."/>
            <person name="Chicoki N."/>
            <person name="Fauchery L."/>
            <person name="Kohler A."/>
            <person name="Kuo A."/>
            <person name="Labutti K."/>
            <person name="Pangilinan J."/>
            <person name="Lipzen A."/>
            <person name="Riley R."/>
            <person name="Andreopoulos W."/>
            <person name="He G."/>
            <person name="Johnson J."/>
            <person name="Barry K.W."/>
            <person name="Grigoriev I.V."/>
            <person name="Nagy L."/>
            <person name="Hibbett D."/>
            <person name="Henrissat B."/>
            <person name="Matheny P.B."/>
            <person name="Labbe J."/>
            <person name="Martin F."/>
        </authorList>
    </citation>
    <scope>NUCLEOTIDE SEQUENCE</scope>
    <source>
        <strain evidence="1">FP105234-sp</strain>
    </source>
</reference>
<evidence type="ECO:0000313" key="1">
    <source>
        <dbReference type="EMBL" id="KAI0040306.1"/>
    </source>
</evidence>
<evidence type="ECO:0000313" key="2">
    <source>
        <dbReference type="Proteomes" id="UP000814033"/>
    </source>
</evidence>
<accession>A0ACB8R9N0</accession>
<keyword evidence="2" id="KW-1185">Reference proteome</keyword>
<reference evidence="1" key="2">
    <citation type="journal article" date="2022" name="New Phytol.">
        <title>Evolutionary transition to the ectomycorrhizal habit in the genomes of a hyperdiverse lineage of mushroom-forming fungi.</title>
        <authorList>
            <person name="Looney B."/>
            <person name="Miyauchi S."/>
            <person name="Morin E."/>
            <person name="Drula E."/>
            <person name="Courty P.E."/>
            <person name="Kohler A."/>
            <person name="Kuo A."/>
            <person name="LaButti K."/>
            <person name="Pangilinan J."/>
            <person name="Lipzen A."/>
            <person name="Riley R."/>
            <person name="Andreopoulos W."/>
            <person name="He G."/>
            <person name="Johnson J."/>
            <person name="Nolan M."/>
            <person name="Tritt A."/>
            <person name="Barry K.W."/>
            <person name="Grigoriev I.V."/>
            <person name="Nagy L.G."/>
            <person name="Hibbett D."/>
            <person name="Henrissat B."/>
            <person name="Matheny P.B."/>
            <person name="Labbe J."/>
            <person name="Martin F.M."/>
        </authorList>
    </citation>
    <scope>NUCLEOTIDE SEQUENCE</scope>
    <source>
        <strain evidence="1">FP105234-sp</strain>
    </source>
</reference>
<name>A0ACB8R9N0_9AGAM</name>
<comment type="caution">
    <text evidence="1">The sequence shown here is derived from an EMBL/GenBank/DDBJ whole genome shotgun (WGS) entry which is preliminary data.</text>
</comment>
<protein>
    <submittedName>
        <fullName evidence="1">Uncharacterized protein</fullName>
    </submittedName>
</protein>
<dbReference type="Proteomes" id="UP000814033">
    <property type="component" value="Unassembled WGS sequence"/>
</dbReference>
<sequence length="354" mass="39437">MNIQQLLQLSKQSIRSREVVLQKPLTPVVGAYILVTINPTASLARLHDPIAIEQATALSNLTFLGYVSHILDLPNPMRQYHKCACRFVSRGLPQADLSEGTDETMCVPVGHSSHPAGREGVSASPPLPWDNLYHHSFTAVELRLESKKGDYRKSSLLPHAERWKMTLYIREDKAHSKELRQAHKIASQNAGAPSLDSLPVTPPQVESSERVDSRAVGQDSTAVPSTGSQPEPSTDNHFGDVMHIMGNSLMGEDDPEDWRIPIATFSTEVTATSEFCDATLLPEYLDAIDKIRHDSEQRRRISDERERLEKEESGRDPISNATRDEPAGSSHNKRKREDEVSKLEPPSKRSNQMA</sequence>
<organism evidence="1 2">
    <name type="scientific">Auriscalpium vulgare</name>
    <dbReference type="NCBI Taxonomy" id="40419"/>
    <lineage>
        <taxon>Eukaryota</taxon>
        <taxon>Fungi</taxon>
        <taxon>Dikarya</taxon>
        <taxon>Basidiomycota</taxon>
        <taxon>Agaricomycotina</taxon>
        <taxon>Agaricomycetes</taxon>
        <taxon>Russulales</taxon>
        <taxon>Auriscalpiaceae</taxon>
        <taxon>Auriscalpium</taxon>
    </lineage>
</organism>